<dbReference type="EMBL" id="CP001821">
    <property type="protein sequence ID" value="ACZ29606.1"/>
    <property type="molecule type" value="Genomic_DNA"/>
</dbReference>
<dbReference type="InterPro" id="IPR044925">
    <property type="entry name" value="His-Me_finger_sf"/>
</dbReference>
<name>D1BWM4_XYLCX</name>
<dbReference type="STRING" id="446471.Xcel_0567"/>
<evidence type="ECO:0000313" key="1">
    <source>
        <dbReference type="EMBL" id="ACZ29606.1"/>
    </source>
</evidence>
<dbReference type="KEGG" id="xce:Xcel_0567"/>
<protein>
    <submittedName>
        <fullName evidence="1">Uncharacterized protein</fullName>
    </submittedName>
</protein>
<dbReference type="RefSeq" id="WP_012877350.1">
    <property type="nucleotide sequence ID" value="NC_013530.1"/>
</dbReference>
<sequence>MNIGCLVDGCDRKHKGRGLCELHLQRHRRTGTTDSPVKTLEQRFWSKVDRRDADECWPWSGATNDFGYGVIRPAGRRNGPNLKAHRVSAELAGMDVAGRVVRHRCDNPPCVNPRHLVPGTQAQNAVDMAERDRSVHGSRNPNARLTEGDVAAIKALVAEGITHRAIAVLYDVSRPTVTYIAQGKTWQRVEPAARDLIACVVEAITGELAA</sequence>
<gene>
    <name evidence="1" type="ordered locus">Xcel_0567</name>
</gene>
<organism evidence="1 2">
    <name type="scientific">Xylanimonas cellulosilytica (strain DSM 15894 / JCM 12276 / CECT 5975 / KCTC 9989 / LMG 20990 / NBRC 107835 / XIL07)</name>
    <dbReference type="NCBI Taxonomy" id="446471"/>
    <lineage>
        <taxon>Bacteria</taxon>
        <taxon>Bacillati</taxon>
        <taxon>Actinomycetota</taxon>
        <taxon>Actinomycetes</taxon>
        <taxon>Micrococcales</taxon>
        <taxon>Promicromonosporaceae</taxon>
        <taxon>Xylanimonas</taxon>
    </lineage>
</organism>
<accession>D1BWM4</accession>
<reference evidence="2" key="1">
    <citation type="submission" date="2009-11" db="EMBL/GenBank/DDBJ databases">
        <title>The complete chromosome of Xylanimonas cellulosilytica DSM 15894.</title>
        <authorList>
            <consortium name="US DOE Joint Genome Institute (JGI-PGF)"/>
            <person name="Lucas S."/>
            <person name="Copeland A."/>
            <person name="Lapidus A."/>
            <person name="Glavina del Rio T."/>
            <person name="Dalin E."/>
            <person name="Tice H."/>
            <person name="Bruce D."/>
            <person name="Goodwin L."/>
            <person name="Pitluck S."/>
            <person name="Kyrpides N."/>
            <person name="Mavromatis K."/>
            <person name="Ivanova N."/>
            <person name="Mikhailova N."/>
            <person name="Foster B."/>
            <person name="Clum A."/>
            <person name="Brettin T."/>
            <person name="Detter J.C."/>
            <person name="Han C."/>
            <person name="Larimer F."/>
            <person name="Land M."/>
            <person name="Hauser L."/>
            <person name="Markowitz V."/>
            <person name="Cheng J.F."/>
            <person name="Hugenholtz P."/>
            <person name="Woyke T."/>
            <person name="Wu D."/>
            <person name="Gehrich-Schroeter G."/>
            <person name="Schneider S."/>
            <person name="Pukall S.R."/>
            <person name="Klenk H.P."/>
            <person name="Eisen J.A."/>
        </authorList>
    </citation>
    <scope>NUCLEOTIDE SEQUENCE [LARGE SCALE GENOMIC DNA]</scope>
    <source>
        <strain evidence="2">DSM 15894 / CECT 5975 / LMG 20990 / XIL07</strain>
    </source>
</reference>
<dbReference type="HOGENOM" id="CLU_099810_1_0_11"/>
<dbReference type="eggNOG" id="COG2197">
    <property type="taxonomic scope" value="Bacteria"/>
</dbReference>
<keyword evidence="2" id="KW-1185">Reference proteome</keyword>
<dbReference type="SUPFAM" id="SSF54060">
    <property type="entry name" value="His-Me finger endonucleases"/>
    <property type="match status" value="1"/>
</dbReference>
<dbReference type="GO" id="GO:0004519">
    <property type="term" value="F:endonuclease activity"/>
    <property type="evidence" value="ECO:0007669"/>
    <property type="project" value="InterPro"/>
</dbReference>
<reference evidence="1 2" key="2">
    <citation type="journal article" date="2010" name="Stand. Genomic Sci.">
        <title>Complete genome sequence of Xylanimonas cellulosilytica type strain (XIL07).</title>
        <authorList>
            <person name="Foster B."/>
            <person name="Pukall R."/>
            <person name="Abt B."/>
            <person name="Nolan M."/>
            <person name="Glavina Del Rio T."/>
            <person name="Chen F."/>
            <person name="Lucas S."/>
            <person name="Tice H."/>
            <person name="Pitluck S."/>
            <person name="Cheng J.-F."/>
            <person name="Chertkov O."/>
            <person name="Brettin T."/>
            <person name="Han C."/>
            <person name="Detter J.C."/>
            <person name="Bruce D."/>
            <person name="Goodwin L."/>
            <person name="Ivanova N."/>
            <person name="Mavromatis K."/>
            <person name="Pati A."/>
            <person name="Mikhailova N."/>
            <person name="Chen A."/>
            <person name="Palaniappan K."/>
            <person name="Land M."/>
            <person name="Hauser L."/>
            <person name="Chang Y.-J."/>
            <person name="Jeffries C.D."/>
            <person name="Chain P."/>
            <person name="Rohde M."/>
            <person name="Goeker M."/>
            <person name="Bristow J."/>
            <person name="Eisen J.A."/>
            <person name="Markowitz V."/>
            <person name="Hugenholtz P."/>
            <person name="Kyrpides N.C."/>
            <person name="Klenk H.-P."/>
            <person name="Lapidus A."/>
        </authorList>
    </citation>
    <scope>NUCLEOTIDE SEQUENCE [LARGE SCALE GENOMIC DNA]</scope>
    <source>
        <strain evidence="2">DSM 15894 / CECT 5975 / LMG 20990 / XIL07</strain>
    </source>
</reference>
<dbReference type="Gene3D" id="3.90.75.10">
    <property type="entry name" value="Homing Intron 3 (I-ppo) Encoded Endonuclease, Chain A"/>
    <property type="match status" value="1"/>
</dbReference>
<evidence type="ECO:0000313" key="2">
    <source>
        <dbReference type="Proteomes" id="UP000002255"/>
    </source>
</evidence>
<dbReference type="Proteomes" id="UP000002255">
    <property type="component" value="Chromosome"/>
</dbReference>
<proteinExistence type="predicted"/>
<dbReference type="OrthoDB" id="3732358at2"/>
<dbReference type="InterPro" id="IPR044930">
    <property type="entry name" value="Homing_endonuclease_His-Me"/>
</dbReference>
<dbReference type="AlphaFoldDB" id="D1BWM4"/>